<dbReference type="AlphaFoldDB" id="A0A0F9RUM5"/>
<dbReference type="EMBL" id="LAZR01000964">
    <property type="protein sequence ID" value="KKN53607.1"/>
    <property type="molecule type" value="Genomic_DNA"/>
</dbReference>
<name>A0A0F9RUM5_9ZZZZ</name>
<comment type="caution">
    <text evidence="1">The sequence shown here is derived from an EMBL/GenBank/DDBJ whole genome shotgun (WGS) entry which is preliminary data.</text>
</comment>
<proteinExistence type="predicted"/>
<protein>
    <submittedName>
        <fullName evidence="1">Uncharacterized protein</fullName>
    </submittedName>
</protein>
<accession>A0A0F9RUM5</accession>
<gene>
    <name evidence="1" type="ORF">LCGC14_0601030</name>
</gene>
<reference evidence="1" key="1">
    <citation type="journal article" date="2015" name="Nature">
        <title>Complex archaea that bridge the gap between prokaryotes and eukaryotes.</title>
        <authorList>
            <person name="Spang A."/>
            <person name="Saw J.H."/>
            <person name="Jorgensen S.L."/>
            <person name="Zaremba-Niedzwiedzka K."/>
            <person name="Martijn J."/>
            <person name="Lind A.E."/>
            <person name="van Eijk R."/>
            <person name="Schleper C."/>
            <person name="Guy L."/>
            <person name="Ettema T.J."/>
        </authorList>
    </citation>
    <scope>NUCLEOTIDE SEQUENCE</scope>
</reference>
<sequence length="58" mass="6846">MNKRAAIDRRQVLYTSGLYWPGRRKPAVPIYAPLGGWLNWYSDQRKKETDRRIAPEAK</sequence>
<organism evidence="1">
    <name type="scientific">marine sediment metagenome</name>
    <dbReference type="NCBI Taxonomy" id="412755"/>
    <lineage>
        <taxon>unclassified sequences</taxon>
        <taxon>metagenomes</taxon>
        <taxon>ecological metagenomes</taxon>
    </lineage>
</organism>
<evidence type="ECO:0000313" key="1">
    <source>
        <dbReference type="EMBL" id="KKN53607.1"/>
    </source>
</evidence>